<evidence type="ECO:0000256" key="7">
    <source>
        <dbReference type="ARBA" id="ARBA00023136"/>
    </source>
</evidence>
<dbReference type="AlphaFoldDB" id="A0A212K238"/>
<dbReference type="Gene3D" id="1.10.1760.20">
    <property type="match status" value="1"/>
</dbReference>
<sequence>MTVKDMVYAALFAALTAALGLLPMVAVPGLPVPIHAQSLGVMLAGGVLGAKRGGLAMVVFMALVAAGLPLLSGGRGGIGIFLGPTGGFALGYIPGAFVTGWFVERFWPRLNFVAAMVACAIGGIGMVYLLGIPWLAVAAKISFAKAAAGSLAFVPGDLVKAGLAALVAVSMKKSYPMIGRR</sequence>
<evidence type="ECO:0000256" key="3">
    <source>
        <dbReference type="ARBA" id="ARBA00022448"/>
    </source>
</evidence>
<evidence type="ECO:0000256" key="9">
    <source>
        <dbReference type="SAM" id="Phobius"/>
    </source>
</evidence>
<evidence type="ECO:0000256" key="5">
    <source>
        <dbReference type="ARBA" id="ARBA00022692"/>
    </source>
</evidence>
<protein>
    <recommendedName>
        <fullName evidence="8">Biotin transporter</fullName>
    </recommendedName>
</protein>
<feature type="transmembrane region" description="Helical" evidence="9">
    <location>
        <begin position="52"/>
        <end position="71"/>
    </location>
</feature>
<dbReference type="GO" id="GO:0005886">
    <property type="term" value="C:plasma membrane"/>
    <property type="evidence" value="ECO:0007669"/>
    <property type="project" value="UniProtKB-SubCell"/>
</dbReference>
<feature type="transmembrane region" description="Helical" evidence="9">
    <location>
        <begin position="78"/>
        <end position="103"/>
    </location>
</feature>
<keyword evidence="4 8" id="KW-1003">Cell membrane</keyword>
<comment type="similarity">
    <text evidence="2 8">Belongs to the BioY family.</text>
</comment>
<name>A0A212K238_9PROT</name>
<keyword evidence="3 8" id="KW-0813">Transport</keyword>
<organism evidence="10">
    <name type="scientific">uncultured Alphaproteobacteria bacterium</name>
    <dbReference type="NCBI Taxonomy" id="91750"/>
    <lineage>
        <taxon>Bacteria</taxon>
        <taxon>Pseudomonadati</taxon>
        <taxon>Pseudomonadota</taxon>
        <taxon>Alphaproteobacteria</taxon>
        <taxon>environmental samples</taxon>
    </lineage>
</organism>
<dbReference type="PIRSF" id="PIRSF016661">
    <property type="entry name" value="BioY"/>
    <property type="match status" value="1"/>
</dbReference>
<dbReference type="Pfam" id="PF02632">
    <property type="entry name" value="BioY"/>
    <property type="match status" value="1"/>
</dbReference>
<keyword evidence="7 8" id="KW-0472">Membrane</keyword>
<dbReference type="InterPro" id="IPR003784">
    <property type="entry name" value="BioY"/>
</dbReference>
<dbReference type="GO" id="GO:0015225">
    <property type="term" value="F:biotin transmembrane transporter activity"/>
    <property type="evidence" value="ECO:0007669"/>
    <property type="project" value="UniProtKB-UniRule"/>
</dbReference>
<evidence type="ECO:0000256" key="6">
    <source>
        <dbReference type="ARBA" id="ARBA00022989"/>
    </source>
</evidence>
<feature type="transmembrane region" description="Helical" evidence="9">
    <location>
        <begin position="151"/>
        <end position="171"/>
    </location>
</feature>
<evidence type="ECO:0000256" key="2">
    <source>
        <dbReference type="ARBA" id="ARBA00010692"/>
    </source>
</evidence>
<comment type="subcellular location">
    <subcellularLocation>
        <location evidence="1 8">Cell membrane</location>
        <topology evidence="1 8">Multi-pass membrane protein</topology>
    </subcellularLocation>
</comment>
<gene>
    <name evidence="10" type="primary">bioY</name>
    <name evidence="10" type="ORF">KL86APRO_12018</name>
</gene>
<keyword evidence="6 9" id="KW-1133">Transmembrane helix</keyword>
<keyword evidence="5 9" id="KW-0812">Transmembrane</keyword>
<evidence type="ECO:0000256" key="8">
    <source>
        <dbReference type="PIRNR" id="PIRNR016661"/>
    </source>
</evidence>
<dbReference type="PANTHER" id="PTHR34295">
    <property type="entry name" value="BIOTIN TRANSPORTER BIOY"/>
    <property type="match status" value="1"/>
</dbReference>
<reference evidence="10" key="1">
    <citation type="submission" date="2016-04" db="EMBL/GenBank/DDBJ databases">
        <authorList>
            <person name="Evans L.H."/>
            <person name="Alamgir A."/>
            <person name="Owens N."/>
            <person name="Weber N.D."/>
            <person name="Virtaneva K."/>
            <person name="Barbian K."/>
            <person name="Babar A."/>
            <person name="Rosenke K."/>
        </authorList>
    </citation>
    <scope>NUCLEOTIDE SEQUENCE</scope>
    <source>
        <strain evidence="10">86</strain>
    </source>
</reference>
<feature type="transmembrane region" description="Helical" evidence="9">
    <location>
        <begin position="115"/>
        <end position="139"/>
    </location>
</feature>
<dbReference type="PANTHER" id="PTHR34295:SF4">
    <property type="entry name" value="BIOTIN TRANSPORTER BIOY-RELATED"/>
    <property type="match status" value="1"/>
</dbReference>
<evidence type="ECO:0000256" key="1">
    <source>
        <dbReference type="ARBA" id="ARBA00004651"/>
    </source>
</evidence>
<evidence type="ECO:0000313" key="10">
    <source>
        <dbReference type="EMBL" id="SBW05733.1"/>
    </source>
</evidence>
<accession>A0A212K238</accession>
<evidence type="ECO:0000256" key="4">
    <source>
        <dbReference type="ARBA" id="ARBA00022475"/>
    </source>
</evidence>
<dbReference type="EMBL" id="FLUO01000001">
    <property type="protein sequence ID" value="SBW05733.1"/>
    <property type="molecule type" value="Genomic_DNA"/>
</dbReference>
<proteinExistence type="inferred from homology"/>